<name>A0A444Z2L6_ARAHY</name>
<dbReference type="Proteomes" id="UP000289738">
    <property type="component" value="Chromosome B05"/>
</dbReference>
<sequence length="70" mass="8272">MLALWLSLATRGNDRVEFWTLPPGFAIDFREGRSAEELESRYKERWMRPSKSLNYVKDACGHWYLAVMAF</sequence>
<keyword evidence="2" id="KW-1185">Reference proteome</keyword>
<proteinExistence type="predicted"/>
<protein>
    <submittedName>
        <fullName evidence="1">Uncharacterized protein</fullName>
    </submittedName>
</protein>
<accession>A0A444Z2L6</accession>
<dbReference type="EMBL" id="SDMP01000015">
    <property type="protein sequence ID" value="RYR08439.1"/>
    <property type="molecule type" value="Genomic_DNA"/>
</dbReference>
<dbReference type="AlphaFoldDB" id="A0A444Z2L6"/>
<gene>
    <name evidence="1" type="ORF">Ahy_B05g076124</name>
</gene>
<evidence type="ECO:0000313" key="1">
    <source>
        <dbReference type="EMBL" id="RYR08439.1"/>
    </source>
</evidence>
<comment type="caution">
    <text evidence="1">The sequence shown here is derived from an EMBL/GenBank/DDBJ whole genome shotgun (WGS) entry which is preliminary data.</text>
</comment>
<organism evidence="1 2">
    <name type="scientific">Arachis hypogaea</name>
    <name type="common">Peanut</name>
    <dbReference type="NCBI Taxonomy" id="3818"/>
    <lineage>
        <taxon>Eukaryota</taxon>
        <taxon>Viridiplantae</taxon>
        <taxon>Streptophyta</taxon>
        <taxon>Embryophyta</taxon>
        <taxon>Tracheophyta</taxon>
        <taxon>Spermatophyta</taxon>
        <taxon>Magnoliopsida</taxon>
        <taxon>eudicotyledons</taxon>
        <taxon>Gunneridae</taxon>
        <taxon>Pentapetalae</taxon>
        <taxon>rosids</taxon>
        <taxon>fabids</taxon>
        <taxon>Fabales</taxon>
        <taxon>Fabaceae</taxon>
        <taxon>Papilionoideae</taxon>
        <taxon>50 kb inversion clade</taxon>
        <taxon>dalbergioids sensu lato</taxon>
        <taxon>Dalbergieae</taxon>
        <taxon>Pterocarpus clade</taxon>
        <taxon>Arachis</taxon>
    </lineage>
</organism>
<evidence type="ECO:0000313" key="2">
    <source>
        <dbReference type="Proteomes" id="UP000289738"/>
    </source>
</evidence>
<reference evidence="1 2" key="1">
    <citation type="submission" date="2019-01" db="EMBL/GenBank/DDBJ databases">
        <title>Sequencing of cultivated peanut Arachis hypogaea provides insights into genome evolution and oil improvement.</title>
        <authorList>
            <person name="Chen X."/>
        </authorList>
    </citation>
    <scope>NUCLEOTIDE SEQUENCE [LARGE SCALE GENOMIC DNA]</scope>
    <source>
        <strain evidence="2">cv. Fuhuasheng</strain>
        <tissue evidence="1">Leaves</tissue>
    </source>
</reference>